<sequence length="44" mass="5051">MGRKAGFHHLNEVQKKLAADNIGLVWWFMKKSIKNGSILPEELD</sequence>
<reference evidence="1" key="1">
    <citation type="journal article" date="2015" name="Nature">
        <title>Complex archaea that bridge the gap between prokaryotes and eukaryotes.</title>
        <authorList>
            <person name="Spang A."/>
            <person name="Saw J.H."/>
            <person name="Jorgensen S.L."/>
            <person name="Zaremba-Niedzwiedzka K."/>
            <person name="Martijn J."/>
            <person name="Lind A.E."/>
            <person name="van Eijk R."/>
            <person name="Schleper C."/>
            <person name="Guy L."/>
            <person name="Ettema T.J."/>
        </authorList>
    </citation>
    <scope>NUCLEOTIDE SEQUENCE</scope>
</reference>
<organism evidence="1">
    <name type="scientific">marine sediment metagenome</name>
    <dbReference type="NCBI Taxonomy" id="412755"/>
    <lineage>
        <taxon>unclassified sequences</taxon>
        <taxon>metagenomes</taxon>
        <taxon>ecological metagenomes</taxon>
    </lineage>
</organism>
<proteinExistence type="predicted"/>
<protein>
    <submittedName>
        <fullName evidence="1">Uncharacterized protein</fullName>
    </submittedName>
</protein>
<evidence type="ECO:0000313" key="1">
    <source>
        <dbReference type="EMBL" id="KKM61890.1"/>
    </source>
</evidence>
<feature type="non-terminal residue" evidence="1">
    <location>
        <position position="44"/>
    </location>
</feature>
<dbReference type="EMBL" id="LAZR01011403">
    <property type="protein sequence ID" value="KKM61890.1"/>
    <property type="molecule type" value="Genomic_DNA"/>
</dbReference>
<dbReference type="AlphaFoldDB" id="A0A0F9LCG7"/>
<accession>A0A0F9LCG7</accession>
<name>A0A0F9LCG7_9ZZZZ</name>
<comment type="caution">
    <text evidence="1">The sequence shown here is derived from an EMBL/GenBank/DDBJ whole genome shotgun (WGS) entry which is preliminary data.</text>
</comment>
<gene>
    <name evidence="1" type="ORF">LCGC14_1527260</name>
</gene>